<dbReference type="AlphaFoldDB" id="A0AAD7UHM1"/>
<gene>
    <name evidence="2" type="ORF">CTAYLR_000558</name>
</gene>
<keyword evidence="3" id="KW-1185">Reference proteome</keyword>
<evidence type="ECO:0000313" key="2">
    <source>
        <dbReference type="EMBL" id="KAJ8605865.1"/>
    </source>
</evidence>
<evidence type="ECO:0000313" key="3">
    <source>
        <dbReference type="Proteomes" id="UP001230188"/>
    </source>
</evidence>
<name>A0AAD7UHM1_9STRA</name>
<feature type="region of interest" description="Disordered" evidence="1">
    <location>
        <begin position="234"/>
        <end position="266"/>
    </location>
</feature>
<evidence type="ECO:0000256" key="1">
    <source>
        <dbReference type="SAM" id="MobiDB-lite"/>
    </source>
</evidence>
<proteinExistence type="predicted"/>
<reference evidence="2" key="1">
    <citation type="submission" date="2023-01" db="EMBL/GenBank/DDBJ databases">
        <title>Metagenome sequencing of chrysophaentin producing Chrysophaeum taylorii.</title>
        <authorList>
            <person name="Davison J."/>
            <person name="Bewley C."/>
        </authorList>
    </citation>
    <scope>NUCLEOTIDE SEQUENCE</scope>
    <source>
        <strain evidence="2">NIES-1699</strain>
    </source>
</reference>
<accession>A0AAD7UHM1</accession>
<dbReference type="Proteomes" id="UP001230188">
    <property type="component" value="Unassembled WGS sequence"/>
</dbReference>
<protein>
    <submittedName>
        <fullName evidence="2">Uncharacterized protein</fullName>
    </submittedName>
</protein>
<comment type="caution">
    <text evidence="2">The sequence shown here is derived from an EMBL/GenBank/DDBJ whole genome shotgun (WGS) entry which is preliminary data.</text>
</comment>
<organism evidence="2 3">
    <name type="scientific">Chrysophaeum taylorii</name>
    <dbReference type="NCBI Taxonomy" id="2483200"/>
    <lineage>
        <taxon>Eukaryota</taxon>
        <taxon>Sar</taxon>
        <taxon>Stramenopiles</taxon>
        <taxon>Ochrophyta</taxon>
        <taxon>Pelagophyceae</taxon>
        <taxon>Pelagomonadales</taxon>
        <taxon>Pelagomonadaceae</taxon>
        <taxon>Chrysophaeum</taxon>
    </lineage>
</organism>
<dbReference type="Pfam" id="PF07209">
    <property type="entry name" value="DUF1415"/>
    <property type="match status" value="1"/>
</dbReference>
<dbReference type="InterPro" id="IPR009858">
    <property type="entry name" value="DUF1415"/>
</dbReference>
<feature type="compositionally biased region" description="Basic and acidic residues" evidence="1">
    <location>
        <begin position="242"/>
        <end position="257"/>
    </location>
</feature>
<dbReference type="EMBL" id="JAQMWT010000309">
    <property type="protein sequence ID" value="KAJ8605865.1"/>
    <property type="molecule type" value="Genomic_DNA"/>
</dbReference>
<sequence>MLCPVAATWAWVRGVIDLRFCPWAAGADLSVRRGGVAEALEEMRLVAAKGTSTSIVVLEPCSFEEYLRIAGDVDAEIDDAGLRGVVQLATFHPEYRFEEGGGVGDWTNRSPYPLLHFLHEDDVARALRNVVEDPDEIWRRNIRTCEQLGPAKLRALLWSSSHYAAVRLEGLRQLALDREVAIFAGREPKRVGDAYDAQGKLSDRKALGVLRVALRDGPRRFRVGLGALRCEPQLPHETPLLPDHHGQDDARARDAAAERGGGYHLL</sequence>